<accession>A0A1J1IYS5</accession>
<dbReference type="AlphaFoldDB" id="A0A1J1IYS5"/>
<organism evidence="1 2">
    <name type="scientific">Clunio marinus</name>
    <dbReference type="NCBI Taxonomy" id="568069"/>
    <lineage>
        <taxon>Eukaryota</taxon>
        <taxon>Metazoa</taxon>
        <taxon>Ecdysozoa</taxon>
        <taxon>Arthropoda</taxon>
        <taxon>Hexapoda</taxon>
        <taxon>Insecta</taxon>
        <taxon>Pterygota</taxon>
        <taxon>Neoptera</taxon>
        <taxon>Endopterygota</taxon>
        <taxon>Diptera</taxon>
        <taxon>Nematocera</taxon>
        <taxon>Chironomoidea</taxon>
        <taxon>Chironomidae</taxon>
        <taxon>Clunio</taxon>
    </lineage>
</organism>
<evidence type="ECO:0000313" key="1">
    <source>
        <dbReference type="EMBL" id="CRL05303.1"/>
    </source>
</evidence>
<protein>
    <submittedName>
        <fullName evidence="1">CLUMA_CG018326, isoform A</fullName>
    </submittedName>
</protein>
<name>A0A1J1IYS5_9DIPT</name>
<reference evidence="1 2" key="1">
    <citation type="submission" date="2015-04" db="EMBL/GenBank/DDBJ databases">
        <authorList>
            <person name="Syromyatnikov M.Y."/>
            <person name="Popov V.N."/>
        </authorList>
    </citation>
    <scope>NUCLEOTIDE SEQUENCE [LARGE SCALE GENOMIC DNA]</scope>
</reference>
<keyword evidence="2" id="KW-1185">Reference proteome</keyword>
<gene>
    <name evidence="1" type="ORF">CLUMA_CG018326</name>
</gene>
<dbReference type="Proteomes" id="UP000183832">
    <property type="component" value="Unassembled WGS sequence"/>
</dbReference>
<evidence type="ECO:0000313" key="2">
    <source>
        <dbReference type="Proteomes" id="UP000183832"/>
    </source>
</evidence>
<sequence>MKQYVAMKTNKNSQIFQNFKRALDTVICTKPTNLCFSYETKAINVLKLTKHFTRQQICFVNYHLNLKVTPSLSFPCLISLRNVNDEESYCYDDLACDQEHILSGLLIIKKGNPKAHNVLERSFCVKEKIVNSF</sequence>
<proteinExistence type="predicted"/>
<dbReference type="EMBL" id="CVRI01000064">
    <property type="protein sequence ID" value="CRL05303.1"/>
    <property type="molecule type" value="Genomic_DNA"/>
</dbReference>